<comment type="caution">
    <text evidence="2">The sequence shown here is derived from an EMBL/GenBank/DDBJ whole genome shotgun (WGS) entry which is preliminary data.</text>
</comment>
<name>A0A428MLX6_9BACT</name>
<dbReference type="Proteomes" id="UP000269669">
    <property type="component" value="Unassembled WGS sequence"/>
</dbReference>
<gene>
    <name evidence="2" type="ORF">EDE15_3435</name>
</gene>
<evidence type="ECO:0000313" key="3">
    <source>
        <dbReference type="Proteomes" id="UP000269669"/>
    </source>
</evidence>
<dbReference type="EMBL" id="RSDW01000001">
    <property type="protein sequence ID" value="RSL17886.1"/>
    <property type="molecule type" value="Genomic_DNA"/>
</dbReference>
<feature type="region of interest" description="Disordered" evidence="1">
    <location>
        <begin position="63"/>
        <end position="90"/>
    </location>
</feature>
<organism evidence="2 3">
    <name type="scientific">Edaphobacter aggregans</name>
    <dbReference type="NCBI Taxonomy" id="570835"/>
    <lineage>
        <taxon>Bacteria</taxon>
        <taxon>Pseudomonadati</taxon>
        <taxon>Acidobacteriota</taxon>
        <taxon>Terriglobia</taxon>
        <taxon>Terriglobales</taxon>
        <taxon>Acidobacteriaceae</taxon>
        <taxon>Edaphobacter</taxon>
    </lineage>
</organism>
<evidence type="ECO:0000256" key="1">
    <source>
        <dbReference type="SAM" id="MobiDB-lite"/>
    </source>
</evidence>
<keyword evidence="3" id="KW-1185">Reference proteome</keyword>
<accession>A0A428MLX6</accession>
<dbReference type="AlphaFoldDB" id="A0A428MLX6"/>
<reference evidence="2 3" key="1">
    <citation type="submission" date="2018-12" db="EMBL/GenBank/DDBJ databases">
        <title>Sequencing of bacterial isolates from soil warming experiment in Harvard Forest, Massachusetts, USA.</title>
        <authorList>
            <person name="Deangelis K."/>
        </authorList>
    </citation>
    <scope>NUCLEOTIDE SEQUENCE [LARGE SCALE GENOMIC DNA]</scope>
    <source>
        <strain evidence="2 3">EB153</strain>
    </source>
</reference>
<proteinExistence type="predicted"/>
<protein>
    <submittedName>
        <fullName evidence="2">Uncharacterized protein</fullName>
    </submittedName>
</protein>
<evidence type="ECO:0000313" key="2">
    <source>
        <dbReference type="EMBL" id="RSL17886.1"/>
    </source>
</evidence>
<sequence length="242" mass="26874">MILDFNGLPNLTLRTPPPLSVIFSKSALLHEIDISSMRPEWLTFRNRKSFVYIANMGERSAVQLKSGESISQSDPGLRRPTPPAMSGRKPEACPALSSAVALDPRDSFELRVAGRPRHKTGRGVGQYGGSQCGGTLRSLRKIDRTNPFEPLKFLKSSGAEISPFGLDCTTYWAAQHLQKMARENSTQFVRAHISNIVGSKNVKKTWDRFAPYLCSGESGIDEQILHQLFLRSMMLQMGFCGD</sequence>